<evidence type="ECO:0000259" key="5">
    <source>
        <dbReference type="Pfam" id="PF25975"/>
    </source>
</evidence>
<dbReference type="InterPro" id="IPR006143">
    <property type="entry name" value="RND_pump_MFP"/>
</dbReference>
<evidence type="ECO:0000259" key="3">
    <source>
        <dbReference type="Pfam" id="PF25954"/>
    </source>
</evidence>
<dbReference type="GO" id="GO:0016020">
    <property type="term" value="C:membrane"/>
    <property type="evidence" value="ECO:0007669"/>
    <property type="project" value="InterPro"/>
</dbReference>
<proteinExistence type="inferred from homology"/>
<organism evidence="6 7">
    <name type="scientific">Flavobacterium collinsii</name>
    <dbReference type="NCBI Taxonomy" id="1114861"/>
    <lineage>
        <taxon>Bacteria</taxon>
        <taxon>Pseudomonadati</taxon>
        <taxon>Bacteroidota</taxon>
        <taxon>Flavobacteriia</taxon>
        <taxon>Flavobacteriales</taxon>
        <taxon>Flavobacteriaceae</taxon>
        <taxon>Flavobacterium</taxon>
    </lineage>
</organism>
<dbReference type="Gene3D" id="2.40.420.20">
    <property type="match status" value="1"/>
</dbReference>
<evidence type="ECO:0000256" key="1">
    <source>
        <dbReference type="ARBA" id="ARBA00009477"/>
    </source>
</evidence>
<feature type="domain" description="CzcB-like C-terminal circularly permuted SH3-like" evidence="5">
    <location>
        <begin position="335"/>
        <end position="393"/>
    </location>
</feature>
<dbReference type="Pfam" id="PF25954">
    <property type="entry name" value="Beta-barrel_RND_2"/>
    <property type="match status" value="1"/>
</dbReference>
<dbReference type="GO" id="GO:0022857">
    <property type="term" value="F:transmembrane transporter activity"/>
    <property type="evidence" value="ECO:0007669"/>
    <property type="project" value="InterPro"/>
</dbReference>
<sequence>MRKNQNDMTLNTTKLFRLQLSKIYPRNPECKNLLLAITAASMLVACQNKTEKKEVENFSLKGDTVLIPQKSNIAFKLKFQTVKNEPYQFELQTAGTVKAIPNSYAEIAPPFSGRITKVHAKLGMKTLPGTPLFEMVSPDFTTAQKNFFQAKSGYEVARLSLKRQKDLKTHGVGSQKDLEEAETNFEISEKEYQNAIASLKIFGVNTNKLVFGQPLVITSPIAGEVITNELVLGQYLKEDAGPKAKVADLKKVWVAGQIKEKDIHFLQELQGAEISSGAYPNTKISGKIYHVDEIIDEDTRSVQVLIACNNTDHILKPGMFVSVKFTDKPMNTLFIPAKAVLQINNKSFVFVQSEPGKYVRRHIETGISQNGKIAVLSGLKSNETIISEGAFYLLEAK</sequence>
<keyword evidence="2" id="KW-0813">Transport</keyword>
<dbReference type="NCBIfam" id="TIGR01730">
    <property type="entry name" value="RND_mfp"/>
    <property type="match status" value="1"/>
</dbReference>
<dbReference type="PANTHER" id="PTHR30097">
    <property type="entry name" value="CATION EFFLUX SYSTEM PROTEIN CUSB"/>
    <property type="match status" value="1"/>
</dbReference>
<dbReference type="KEGG" id="fcs:TRV642_3600"/>
<evidence type="ECO:0000259" key="4">
    <source>
        <dbReference type="Pfam" id="PF25973"/>
    </source>
</evidence>
<dbReference type="Gene3D" id="2.40.30.170">
    <property type="match status" value="1"/>
</dbReference>
<reference evidence="6" key="1">
    <citation type="submission" date="2022-09" db="EMBL/GenBank/DDBJ databases">
        <authorList>
            <person name="Duchaud E."/>
        </authorList>
    </citation>
    <scope>NUCLEOTIDE SEQUENCE</scope>
    <source>
        <strain evidence="6">TRV642</strain>
    </source>
</reference>
<comment type="similarity">
    <text evidence="1">Belongs to the membrane fusion protein (MFP) (TC 8.A.1) family.</text>
</comment>
<dbReference type="RefSeq" id="WP_263361001.1">
    <property type="nucleotide sequence ID" value="NZ_OX336425.1"/>
</dbReference>
<protein>
    <submittedName>
        <fullName evidence="6">Cobalt-zinc-cadmium resistance protein CzcB</fullName>
    </submittedName>
</protein>
<name>A0A9W4X4E5_9FLAO</name>
<dbReference type="SUPFAM" id="SSF111369">
    <property type="entry name" value="HlyD-like secretion proteins"/>
    <property type="match status" value="1"/>
</dbReference>
<dbReference type="Pfam" id="PF25973">
    <property type="entry name" value="BSH_CzcB"/>
    <property type="match status" value="1"/>
</dbReference>
<feature type="domain" description="CzcB-like barrel-sandwich hybrid" evidence="4">
    <location>
        <begin position="105"/>
        <end position="240"/>
    </location>
</feature>
<dbReference type="PANTHER" id="PTHR30097:SF16">
    <property type="entry name" value="CATION EFFLUX SYSTEM (CZCB-LIKE)"/>
    <property type="match status" value="1"/>
</dbReference>
<dbReference type="InterPro" id="IPR058792">
    <property type="entry name" value="Beta-barrel_RND_2"/>
</dbReference>
<dbReference type="InterPro" id="IPR051909">
    <property type="entry name" value="MFP_Cation_Efflux"/>
</dbReference>
<dbReference type="Pfam" id="PF25975">
    <property type="entry name" value="CzcB_C"/>
    <property type="match status" value="1"/>
</dbReference>
<feature type="domain" description="CusB-like beta-barrel" evidence="3">
    <location>
        <begin position="251"/>
        <end position="327"/>
    </location>
</feature>
<dbReference type="Gene3D" id="1.10.287.470">
    <property type="entry name" value="Helix hairpin bin"/>
    <property type="match status" value="1"/>
</dbReference>
<evidence type="ECO:0000313" key="6">
    <source>
        <dbReference type="EMBL" id="CAI2768370.1"/>
    </source>
</evidence>
<gene>
    <name evidence="6" type="primary">czcB</name>
    <name evidence="6" type="ORF">TRV642_3600</name>
</gene>
<dbReference type="Proteomes" id="UP001152749">
    <property type="component" value="Chromosome"/>
</dbReference>
<dbReference type="InterPro" id="IPR058647">
    <property type="entry name" value="BSH_CzcB-like"/>
</dbReference>
<dbReference type="EMBL" id="OX336425">
    <property type="protein sequence ID" value="CAI2768370.1"/>
    <property type="molecule type" value="Genomic_DNA"/>
</dbReference>
<dbReference type="InterPro" id="IPR058649">
    <property type="entry name" value="CzcB_C"/>
</dbReference>
<accession>A0A9W4X4E5</accession>
<dbReference type="AlphaFoldDB" id="A0A9W4X4E5"/>
<dbReference type="FunFam" id="2.40.30.170:FF:000010">
    <property type="entry name" value="Efflux RND transporter periplasmic adaptor subunit"/>
    <property type="match status" value="1"/>
</dbReference>
<evidence type="ECO:0000313" key="7">
    <source>
        <dbReference type="Proteomes" id="UP001152749"/>
    </source>
</evidence>
<evidence type="ECO:0000256" key="2">
    <source>
        <dbReference type="ARBA" id="ARBA00022448"/>
    </source>
</evidence>